<dbReference type="Proteomes" id="UP000823775">
    <property type="component" value="Unassembled WGS sequence"/>
</dbReference>
<keyword evidence="2" id="KW-1185">Reference proteome</keyword>
<comment type="caution">
    <text evidence="1">The sequence shown here is derived from an EMBL/GenBank/DDBJ whole genome shotgun (WGS) entry which is preliminary data.</text>
</comment>
<dbReference type="EMBL" id="JACEIK010001100">
    <property type="protein sequence ID" value="MCD7465954.1"/>
    <property type="molecule type" value="Genomic_DNA"/>
</dbReference>
<name>A0ABS8T5P9_DATST</name>
<organism evidence="1 2">
    <name type="scientific">Datura stramonium</name>
    <name type="common">Jimsonweed</name>
    <name type="synonym">Common thornapple</name>
    <dbReference type="NCBI Taxonomy" id="4076"/>
    <lineage>
        <taxon>Eukaryota</taxon>
        <taxon>Viridiplantae</taxon>
        <taxon>Streptophyta</taxon>
        <taxon>Embryophyta</taxon>
        <taxon>Tracheophyta</taxon>
        <taxon>Spermatophyta</taxon>
        <taxon>Magnoliopsida</taxon>
        <taxon>eudicotyledons</taxon>
        <taxon>Gunneridae</taxon>
        <taxon>Pentapetalae</taxon>
        <taxon>asterids</taxon>
        <taxon>lamiids</taxon>
        <taxon>Solanales</taxon>
        <taxon>Solanaceae</taxon>
        <taxon>Solanoideae</taxon>
        <taxon>Datureae</taxon>
        <taxon>Datura</taxon>
    </lineage>
</organism>
<proteinExistence type="predicted"/>
<evidence type="ECO:0000313" key="2">
    <source>
        <dbReference type="Proteomes" id="UP000823775"/>
    </source>
</evidence>
<reference evidence="1 2" key="1">
    <citation type="journal article" date="2021" name="BMC Genomics">
        <title>Datura genome reveals duplications of psychoactive alkaloid biosynthetic genes and high mutation rate following tissue culture.</title>
        <authorList>
            <person name="Rajewski A."/>
            <person name="Carter-House D."/>
            <person name="Stajich J."/>
            <person name="Litt A."/>
        </authorList>
    </citation>
    <scope>NUCLEOTIDE SEQUENCE [LARGE SCALE GENOMIC DNA]</scope>
    <source>
        <strain evidence="1">AR-01</strain>
    </source>
</reference>
<sequence>MDSAVVRKVALFGNLQIYAYFQLPEAFCRLLRPSLSLGAEVSTVSLSSFEPRPSLLRLCHPKLTTFIIACSPKSNSSQNLTQKVLSWDPILTKDSCGSGGSNYRRTRNEGLSPLSAQLFSLKNAGFKNESLPFSDPDCPT</sequence>
<protein>
    <submittedName>
        <fullName evidence="1">Uncharacterized protein</fullName>
    </submittedName>
</protein>
<evidence type="ECO:0000313" key="1">
    <source>
        <dbReference type="EMBL" id="MCD7465954.1"/>
    </source>
</evidence>
<accession>A0ABS8T5P9</accession>
<gene>
    <name evidence="1" type="ORF">HAX54_002233</name>
</gene>